<sequence length="576" mass="64626">MLSLPSQKYQHYTPLNLQDRKWPSNTVTNCPVWLSTDLRDGNQALSVPMTIQQKIELFHLLAKIGFREIEVGFPSASDTEFGFVRRLIETNIIPDSVWIQVMMPARKANILRTFEAIQGAKKVMLQLYSSTAPLFRDVIYKISKEDVIKLAVEHTHLVRLIANKYALKYGTEFRLVYGIEGFTQSELDFVIQVCSEVKDAWESHGDDMRPIIFNLAATVECAPANHFADQVEYFDQKFPDRNQIILSIHVHNDRGTAVSATELALLAGAERVEGCLFGNGERTGNVDLITLALNLYSQGISPGLDLSNLNELVTFMTNCTGIPVHPRHPYAGELVYTAFSGGHQDGIKKGLHHRSRNLTIGISNACVWTVPYLPVDPSDFGRAYEVRINSQSGKGGAAHVIEQFYGLLMPAEMQAEFSQVIQQICDSEARELDAAEICFHFSEMFSFQDKLSGRILSQKLLSLQNFQIQDTNAQSISGAVVFGTQQISFCLDLLDKNPAEVFLSWIMKKIAVDLTFSDEEVQISNEGAISFVKLRSRKVDQQVYHFWGVGKAKYRQKAAVRGAVSAVNHYFNHSML</sequence>
<keyword evidence="4 5" id="KW-0808">Transferase</keyword>
<dbReference type="PROSITE" id="PS00816">
    <property type="entry name" value="AIPM_HOMOCIT_SYNTH_2"/>
    <property type="match status" value="1"/>
</dbReference>
<evidence type="ECO:0000256" key="3">
    <source>
        <dbReference type="ARBA" id="ARBA00012973"/>
    </source>
</evidence>
<dbReference type="EMBL" id="JBANRG010000064">
    <property type="protein sequence ID" value="KAK7441231.1"/>
    <property type="molecule type" value="Genomic_DNA"/>
</dbReference>
<dbReference type="Proteomes" id="UP001498398">
    <property type="component" value="Unassembled WGS sequence"/>
</dbReference>
<comment type="similarity">
    <text evidence="2">Belongs to the alpha-IPM synthase/homocitrate synthase family. LeuA type 2 subfamily.</text>
</comment>
<dbReference type="SUPFAM" id="SSF51569">
    <property type="entry name" value="Aldolase"/>
    <property type="match status" value="1"/>
</dbReference>
<dbReference type="NCBIfam" id="NF002991">
    <property type="entry name" value="PRK03739.1"/>
    <property type="match status" value="1"/>
</dbReference>
<dbReference type="InterPro" id="IPR054692">
    <property type="entry name" value="LeuA-like_post-cat"/>
</dbReference>
<keyword evidence="7" id="KW-0012">Acyltransferase</keyword>
<dbReference type="EC" id="2.3.3.13" evidence="3"/>
<dbReference type="Pfam" id="PF00682">
    <property type="entry name" value="HMGL-like"/>
    <property type="match status" value="1"/>
</dbReference>
<comment type="catalytic activity">
    <reaction evidence="1">
        <text>3-methyl-2-oxobutanoate + acetyl-CoA + H2O = (2S)-2-isopropylmalate + CoA + H(+)</text>
        <dbReference type="Rhea" id="RHEA:21524"/>
        <dbReference type="ChEBI" id="CHEBI:1178"/>
        <dbReference type="ChEBI" id="CHEBI:11851"/>
        <dbReference type="ChEBI" id="CHEBI:15377"/>
        <dbReference type="ChEBI" id="CHEBI:15378"/>
        <dbReference type="ChEBI" id="CHEBI:57287"/>
        <dbReference type="ChEBI" id="CHEBI:57288"/>
        <dbReference type="EC" id="2.3.3.13"/>
    </reaction>
</comment>
<dbReference type="Pfam" id="PF22615">
    <property type="entry name" value="IPMS_D2"/>
    <property type="match status" value="1"/>
</dbReference>
<dbReference type="PROSITE" id="PS50991">
    <property type="entry name" value="PYR_CT"/>
    <property type="match status" value="1"/>
</dbReference>
<dbReference type="Gene3D" id="3.30.160.270">
    <property type="match status" value="1"/>
</dbReference>
<dbReference type="InterPro" id="IPR036230">
    <property type="entry name" value="LeuA_allosteric_dom_sf"/>
</dbReference>
<evidence type="ECO:0000313" key="7">
    <source>
        <dbReference type="EMBL" id="KAK7441231.1"/>
    </source>
</evidence>
<dbReference type="PANTHER" id="PTHR46911:SF1">
    <property type="entry name" value="2-ISOPROPYLMALATE SYNTHASE"/>
    <property type="match status" value="1"/>
</dbReference>
<evidence type="ECO:0000256" key="2">
    <source>
        <dbReference type="ARBA" id="ARBA00009767"/>
    </source>
</evidence>
<dbReference type="InterPro" id="IPR000891">
    <property type="entry name" value="PYR_CT"/>
</dbReference>
<evidence type="ECO:0000256" key="1">
    <source>
        <dbReference type="ARBA" id="ARBA00000064"/>
    </source>
</evidence>
<evidence type="ECO:0000256" key="5">
    <source>
        <dbReference type="RuleBase" id="RU003523"/>
    </source>
</evidence>
<evidence type="ECO:0000313" key="8">
    <source>
        <dbReference type="Proteomes" id="UP001498398"/>
    </source>
</evidence>
<feature type="domain" description="Pyruvate carboxyltransferase" evidence="6">
    <location>
        <begin position="31"/>
        <end position="310"/>
    </location>
</feature>
<evidence type="ECO:0000256" key="4">
    <source>
        <dbReference type="ARBA" id="ARBA00022679"/>
    </source>
</evidence>
<reference evidence="7 8" key="1">
    <citation type="submission" date="2024-01" db="EMBL/GenBank/DDBJ databases">
        <title>A draft genome for the cacao thread blight pathogen Marasmiellus scandens.</title>
        <authorList>
            <person name="Baruah I.K."/>
            <person name="Leung J."/>
            <person name="Bukari Y."/>
            <person name="Amoako-Attah I."/>
            <person name="Meinhardt L.W."/>
            <person name="Bailey B.A."/>
            <person name="Cohen S.P."/>
        </authorList>
    </citation>
    <scope>NUCLEOTIDE SEQUENCE [LARGE SCALE GENOMIC DNA]</scope>
    <source>
        <strain evidence="7 8">GH-19</strain>
    </source>
</reference>
<dbReference type="InterPro" id="IPR002034">
    <property type="entry name" value="AIPM/Hcit_synth_CS"/>
</dbReference>
<dbReference type="SUPFAM" id="SSF89000">
    <property type="entry name" value="post-HMGL domain-like"/>
    <property type="match status" value="1"/>
</dbReference>
<organism evidence="7 8">
    <name type="scientific">Marasmiellus scandens</name>
    <dbReference type="NCBI Taxonomy" id="2682957"/>
    <lineage>
        <taxon>Eukaryota</taxon>
        <taxon>Fungi</taxon>
        <taxon>Dikarya</taxon>
        <taxon>Basidiomycota</taxon>
        <taxon>Agaricomycotina</taxon>
        <taxon>Agaricomycetes</taxon>
        <taxon>Agaricomycetidae</taxon>
        <taxon>Agaricales</taxon>
        <taxon>Marasmiineae</taxon>
        <taxon>Omphalotaceae</taxon>
        <taxon>Marasmiellus</taxon>
    </lineage>
</organism>
<accession>A0ABR1IYG8</accession>
<evidence type="ECO:0000259" key="6">
    <source>
        <dbReference type="PROSITE" id="PS50991"/>
    </source>
</evidence>
<comment type="caution">
    <text evidence="7">The sequence shown here is derived from an EMBL/GenBank/DDBJ whole genome shotgun (WGS) entry which is preliminary data.</text>
</comment>
<name>A0ABR1IYG8_9AGAR</name>
<dbReference type="PROSITE" id="PS00815">
    <property type="entry name" value="AIPM_HOMOCIT_SYNTH_1"/>
    <property type="match status" value="1"/>
</dbReference>
<dbReference type="InterPro" id="IPR013785">
    <property type="entry name" value="Aldolase_TIM"/>
</dbReference>
<dbReference type="PANTHER" id="PTHR46911">
    <property type="match status" value="1"/>
</dbReference>
<dbReference type="GO" id="GO:0003852">
    <property type="term" value="F:2-isopropylmalate synthase activity"/>
    <property type="evidence" value="ECO:0007669"/>
    <property type="project" value="UniProtKB-EC"/>
</dbReference>
<keyword evidence="8" id="KW-1185">Reference proteome</keyword>
<proteinExistence type="inferred from homology"/>
<gene>
    <name evidence="7" type="primary">LEU4_3</name>
    <name evidence="7" type="ORF">VKT23_016710</name>
</gene>
<protein>
    <recommendedName>
        <fullName evidence="3">2-isopropylmalate synthase</fullName>
        <ecNumber evidence="3">2.3.3.13</ecNumber>
    </recommendedName>
</protein>
<dbReference type="Gene3D" id="3.20.20.70">
    <property type="entry name" value="Aldolase class I"/>
    <property type="match status" value="1"/>
</dbReference>